<evidence type="ECO:0000256" key="2">
    <source>
        <dbReference type="SAM" id="Phobius"/>
    </source>
</evidence>
<feature type="transmembrane region" description="Helical" evidence="2">
    <location>
        <begin position="152"/>
        <end position="174"/>
    </location>
</feature>
<name>A0A517XZ01_9BACT</name>
<dbReference type="Proteomes" id="UP000319576">
    <property type="component" value="Chromosome"/>
</dbReference>
<dbReference type="AlphaFoldDB" id="A0A517XZ01"/>
<evidence type="ECO:0000256" key="1">
    <source>
        <dbReference type="SAM" id="MobiDB-lite"/>
    </source>
</evidence>
<proteinExistence type="predicted"/>
<dbReference type="KEGG" id="uli:ETAA1_47320"/>
<dbReference type="RefSeq" id="WP_145242733.1">
    <property type="nucleotide sequence ID" value="NZ_CP036273.1"/>
</dbReference>
<keyword evidence="4" id="KW-1185">Reference proteome</keyword>
<reference evidence="3 4" key="1">
    <citation type="submission" date="2019-02" db="EMBL/GenBank/DDBJ databases">
        <title>Deep-cultivation of Planctomycetes and their phenomic and genomic characterization uncovers novel biology.</title>
        <authorList>
            <person name="Wiegand S."/>
            <person name="Jogler M."/>
            <person name="Boedeker C."/>
            <person name="Pinto D."/>
            <person name="Vollmers J."/>
            <person name="Rivas-Marin E."/>
            <person name="Kohn T."/>
            <person name="Peeters S.H."/>
            <person name="Heuer A."/>
            <person name="Rast P."/>
            <person name="Oberbeckmann S."/>
            <person name="Bunk B."/>
            <person name="Jeske O."/>
            <person name="Meyerdierks A."/>
            <person name="Storesund J.E."/>
            <person name="Kallscheuer N."/>
            <person name="Luecker S."/>
            <person name="Lage O.M."/>
            <person name="Pohl T."/>
            <person name="Merkel B.J."/>
            <person name="Hornburger P."/>
            <person name="Mueller R.-W."/>
            <person name="Bruemmer F."/>
            <person name="Labrenz M."/>
            <person name="Spormann A.M."/>
            <person name="Op den Camp H."/>
            <person name="Overmann J."/>
            <person name="Amann R."/>
            <person name="Jetten M.S.M."/>
            <person name="Mascher T."/>
            <person name="Medema M.H."/>
            <person name="Devos D.P."/>
            <person name="Kaster A.-K."/>
            <person name="Ovreas L."/>
            <person name="Rohde M."/>
            <person name="Galperin M.Y."/>
            <person name="Jogler C."/>
        </authorList>
    </citation>
    <scope>NUCLEOTIDE SEQUENCE [LARGE SCALE GENOMIC DNA]</scope>
    <source>
        <strain evidence="3 4">ETA_A1</strain>
    </source>
</reference>
<keyword evidence="2" id="KW-0472">Membrane</keyword>
<evidence type="ECO:0000313" key="3">
    <source>
        <dbReference type="EMBL" id="QDU22746.1"/>
    </source>
</evidence>
<keyword evidence="2" id="KW-0812">Transmembrane</keyword>
<dbReference type="OrthoDB" id="292474at2"/>
<keyword evidence="2" id="KW-1133">Transmembrane helix</keyword>
<sequence>MPIRFRCPHCNRLLGIATRKAGTDIPCPQCAGLVTVPNPNGDGPVPKELDEIDELLGLTGPEPTSPVVAPPRPQVKVAPPPKPAAPKKQMKPGDSLFETGDVDELLGLPRELPPVEDVAPPPPKRGPTPVSGMDVQSLDGGNGTWIVSPRKAAILVVAVALLLLAAFGGGFVIASLL</sequence>
<evidence type="ECO:0000313" key="4">
    <source>
        <dbReference type="Proteomes" id="UP000319576"/>
    </source>
</evidence>
<gene>
    <name evidence="3" type="ORF">ETAA1_47320</name>
</gene>
<feature type="region of interest" description="Disordered" evidence="1">
    <location>
        <begin position="58"/>
        <end position="100"/>
    </location>
</feature>
<accession>A0A517XZ01</accession>
<feature type="compositionally biased region" description="Pro residues" evidence="1">
    <location>
        <begin position="68"/>
        <end position="84"/>
    </location>
</feature>
<dbReference type="EMBL" id="CP036273">
    <property type="protein sequence ID" value="QDU22746.1"/>
    <property type="molecule type" value="Genomic_DNA"/>
</dbReference>
<organism evidence="3 4">
    <name type="scientific">Urbifossiella limnaea</name>
    <dbReference type="NCBI Taxonomy" id="2528023"/>
    <lineage>
        <taxon>Bacteria</taxon>
        <taxon>Pseudomonadati</taxon>
        <taxon>Planctomycetota</taxon>
        <taxon>Planctomycetia</taxon>
        <taxon>Gemmatales</taxon>
        <taxon>Gemmataceae</taxon>
        <taxon>Urbifossiella</taxon>
    </lineage>
</organism>
<protein>
    <submittedName>
        <fullName evidence="3">Uncharacterized protein</fullName>
    </submittedName>
</protein>